<reference evidence="2" key="1">
    <citation type="journal article" date="2022" name="Mol. Ecol. Resour.">
        <title>The genomes of chicory, endive, great burdock and yacon provide insights into Asteraceae palaeo-polyploidization history and plant inulin production.</title>
        <authorList>
            <person name="Fan W."/>
            <person name="Wang S."/>
            <person name="Wang H."/>
            <person name="Wang A."/>
            <person name="Jiang F."/>
            <person name="Liu H."/>
            <person name="Zhao H."/>
            <person name="Xu D."/>
            <person name="Zhang Y."/>
        </authorList>
    </citation>
    <scope>NUCLEOTIDE SEQUENCE [LARGE SCALE GENOMIC DNA]</scope>
    <source>
        <strain evidence="2">cv. Niubang</strain>
    </source>
</reference>
<gene>
    <name evidence="1" type="ORF">L6452_28310</name>
</gene>
<organism evidence="1 2">
    <name type="scientific">Arctium lappa</name>
    <name type="common">Greater burdock</name>
    <name type="synonym">Lappa major</name>
    <dbReference type="NCBI Taxonomy" id="4217"/>
    <lineage>
        <taxon>Eukaryota</taxon>
        <taxon>Viridiplantae</taxon>
        <taxon>Streptophyta</taxon>
        <taxon>Embryophyta</taxon>
        <taxon>Tracheophyta</taxon>
        <taxon>Spermatophyta</taxon>
        <taxon>Magnoliopsida</taxon>
        <taxon>eudicotyledons</taxon>
        <taxon>Gunneridae</taxon>
        <taxon>Pentapetalae</taxon>
        <taxon>asterids</taxon>
        <taxon>campanulids</taxon>
        <taxon>Asterales</taxon>
        <taxon>Asteraceae</taxon>
        <taxon>Carduoideae</taxon>
        <taxon>Cardueae</taxon>
        <taxon>Arctiinae</taxon>
        <taxon>Arctium</taxon>
    </lineage>
</organism>
<comment type="caution">
    <text evidence="1">The sequence shown here is derived from an EMBL/GenBank/DDBJ whole genome shotgun (WGS) entry which is preliminary data.</text>
</comment>
<sequence>MGQYIVRRKLDEPNKHSRLWIYKEIEDILISDQGTNEAAQRTTTIIRAGDQMLANWQNFSITRKLSEAARFYGESTRHGFAAWPRCICNRCITAVKNTKGIWT</sequence>
<evidence type="ECO:0000313" key="2">
    <source>
        <dbReference type="Proteomes" id="UP001055879"/>
    </source>
</evidence>
<dbReference type="EMBL" id="CM042055">
    <property type="protein sequence ID" value="KAI3702567.1"/>
    <property type="molecule type" value="Genomic_DNA"/>
</dbReference>
<reference evidence="1 2" key="2">
    <citation type="journal article" date="2022" name="Mol. Ecol. Resour.">
        <title>The genomes of chicory, endive, great burdock and yacon provide insights into Asteraceae paleo-polyploidization history and plant inulin production.</title>
        <authorList>
            <person name="Fan W."/>
            <person name="Wang S."/>
            <person name="Wang H."/>
            <person name="Wang A."/>
            <person name="Jiang F."/>
            <person name="Liu H."/>
            <person name="Zhao H."/>
            <person name="Xu D."/>
            <person name="Zhang Y."/>
        </authorList>
    </citation>
    <scope>NUCLEOTIDE SEQUENCE [LARGE SCALE GENOMIC DNA]</scope>
    <source>
        <strain evidence="2">cv. Niubang</strain>
    </source>
</reference>
<evidence type="ECO:0000313" key="1">
    <source>
        <dbReference type="EMBL" id="KAI3702567.1"/>
    </source>
</evidence>
<protein>
    <submittedName>
        <fullName evidence="1">Uncharacterized protein</fullName>
    </submittedName>
</protein>
<name>A0ACB8ZYC3_ARCLA</name>
<keyword evidence="2" id="KW-1185">Reference proteome</keyword>
<dbReference type="Proteomes" id="UP001055879">
    <property type="component" value="Linkage Group LG09"/>
</dbReference>
<accession>A0ACB8ZYC3</accession>
<proteinExistence type="predicted"/>